<organism evidence="1 2">
    <name type="scientific">Sporothrix curviconia</name>
    <dbReference type="NCBI Taxonomy" id="1260050"/>
    <lineage>
        <taxon>Eukaryota</taxon>
        <taxon>Fungi</taxon>
        <taxon>Dikarya</taxon>
        <taxon>Ascomycota</taxon>
        <taxon>Pezizomycotina</taxon>
        <taxon>Sordariomycetes</taxon>
        <taxon>Sordariomycetidae</taxon>
        <taxon>Ophiostomatales</taxon>
        <taxon>Ophiostomataceae</taxon>
        <taxon>Sporothrix</taxon>
    </lineage>
</organism>
<sequence>MALAVTPTTLAASLSATSRPMVAIAAAAQPGIDASFNISNFMFSPRMNMEYGFGGFSFSGLGSMDMSMPAPVPTSLAPAMPVPMPSPFGLHMPYAAPPDPVIEMVDGPVGKSTTPELRRLITSMMTSLSFGEIFVSIQAVAIYTTMRLIVYGREYFLSDMSLLDTMSKLSERFQELWRGPFMPMHEHQDDDIDLARSKRPAWEDWIFDETRRRITATCWLMSLAVNPRRTHSFRLSRPKLFSLPSSRRLWEADSRASWERAYENDRIERYALRGTNGAPRLGTIGDLARAIDRSVTAEGSISQPNIDALFEDELLAHWHAGVDSLGMMITAAAAQYTFD</sequence>
<comment type="caution">
    <text evidence="1">The sequence shown here is derived from an EMBL/GenBank/DDBJ whole genome shotgun (WGS) entry which is preliminary data.</text>
</comment>
<protein>
    <submittedName>
        <fullName evidence="1">Uncharacterized protein</fullName>
    </submittedName>
</protein>
<evidence type="ECO:0000313" key="2">
    <source>
        <dbReference type="Proteomes" id="UP001642405"/>
    </source>
</evidence>
<dbReference type="EMBL" id="CAWUHB010000020">
    <property type="protein sequence ID" value="CAK7220494.1"/>
    <property type="molecule type" value="Genomic_DNA"/>
</dbReference>
<name>A0ABP0BLJ4_9PEZI</name>
<proteinExistence type="predicted"/>
<accession>A0ABP0BLJ4</accession>
<reference evidence="1 2" key="1">
    <citation type="submission" date="2024-01" db="EMBL/GenBank/DDBJ databases">
        <authorList>
            <person name="Allen C."/>
            <person name="Tagirdzhanova G."/>
        </authorList>
    </citation>
    <scope>NUCLEOTIDE SEQUENCE [LARGE SCALE GENOMIC DNA]</scope>
</reference>
<dbReference type="Proteomes" id="UP001642405">
    <property type="component" value="Unassembled WGS sequence"/>
</dbReference>
<gene>
    <name evidence="1" type="ORF">SCUCBS95973_004176</name>
</gene>
<keyword evidence="2" id="KW-1185">Reference proteome</keyword>
<evidence type="ECO:0000313" key="1">
    <source>
        <dbReference type="EMBL" id="CAK7220494.1"/>
    </source>
</evidence>